<gene>
    <name evidence="2" type="ORF">AFUS01_LOCUS21083</name>
</gene>
<protein>
    <submittedName>
        <fullName evidence="2">Uncharacterized protein</fullName>
    </submittedName>
</protein>
<feature type="region of interest" description="Disordered" evidence="1">
    <location>
        <begin position="194"/>
        <end position="221"/>
    </location>
</feature>
<proteinExistence type="predicted"/>
<accession>A0A8J2NZI6</accession>
<comment type="caution">
    <text evidence="2">The sequence shown here is derived from an EMBL/GenBank/DDBJ whole genome shotgun (WGS) entry which is preliminary data.</text>
</comment>
<organism evidence="2 3">
    <name type="scientific">Allacma fusca</name>
    <dbReference type="NCBI Taxonomy" id="39272"/>
    <lineage>
        <taxon>Eukaryota</taxon>
        <taxon>Metazoa</taxon>
        <taxon>Ecdysozoa</taxon>
        <taxon>Arthropoda</taxon>
        <taxon>Hexapoda</taxon>
        <taxon>Collembola</taxon>
        <taxon>Symphypleona</taxon>
        <taxon>Sminthuridae</taxon>
        <taxon>Allacma</taxon>
    </lineage>
</organism>
<evidence type="ECO:0000313" key="2">
    <source>
        <dbReference type="EMBL" id="CAG7732573.1"/>
    </source>
</evidence>
<reference evidence="2" key="1">
    <citation type="submission" date="2021-06" db="EMBL/GenBank/DDBJ databases">
        <authorList>
            <person name="Hodson N. C."/>
            <person name="Mongue J. A."/>
            <person name="Jaron S. K."/>
        </authorList>
    </citation>
    <scope>NUCLEOTIDE SEQUENCE</scope>
</reference>
<evidence type="ECO:0000256" key="1">
    <source>
        <dbReference type="SAM" id="MobiDB-lite"/>
    </source>
</evidence>
<feature type="compositionally biased region" description="Low complexity" evidence="1">
    <location>
        <begin position="198"/>
        <end position="215"/>
    </location>
</feature>
<dbReference type="AlphaFoldDB" id="A0A8J2NZI6"/>
<dbReference type="Proteomes" id="UP000708208">
    <property type="component" value="Unassembled WGS sequence"/>
</dbReference>
<evidence type="ECO:0000313" key="3">
    <source>
        <dbReference type="Proteomes" id="UP000708208"/>
    </source>
</evidence>
<name>A0A8J2NZI6_9HEXA</name>
<sequence length="336" mass="37647">MSRTQNFSLPQISPLLKRRNTSKRSFVPKEPKRSEEFPIEVVFYPDLGPDSTDDQIRTHIRIRNEFSSDEVRELIQAKLSLNQFVVLDQDEEDSVPVRSYGLQRVLASTITSADEDNENSVLVRTYGTSRDSVPTITSANNHQQRNTVTVDRERMSAYGQQGSTSSAFPNSIRETSHTGISSLNEEIRGHSNFVQRTSHPSNSSGIQSSGGIEKSSNCDDDFSTYGTDESVHKNFVQSLRVVGRQNILVSRESLVDSIAILISKTFDPYTNPKVQFIGEAGIDMGALRRTWLYETGQKLVTENTWIVHPGRIIELLSAIPNGKGISRKDRLLLGNR</sequence>
<keyword evidence="3" id="KW-1185">Reference proteome</keyword>
<dbReference type="EMBL" id="CAJVCH010234103">
    <property type="protein sequence ID" value="CAG7732573.1"/>
    <property type="molecule type" value="Genomic_DNA"/>
</dbReference>